<evidence type="ECO:0000256" key="3">
    <source>
        <dbReference type="ARBA" id="ARBA00022576"/>
    </source>
</evidence>
<dbReference type="EMBL" id="MJBS01000052">
    <property type="protein sequence ID" value="OHE97901.1"/>
    <property type="molecule type" value="Genomic_DNA"/>
</dbReference>
<feature type="region of interest" description="Disordered" evidence="6">
    <location>
        <begin position="1"/>
        <end position="21"/>
    </location>
</feature>
<proteinExistence type="inferred from homology"/>
<dbReference type="GeneID" id="34559913"/>
<dbReference type="PANTHER" id="PTHR43206">
    <property type="entry name" value="AMINOTRANSFERASE"/>
    <property type="match status" value="1"/>
</dbReference>
<evidence type="ECO:0000256" key="2">
    <source>
        <dbReference type="ARBA" id="ARBA00008954"/>
    </source>
</evidence>
<dbReference type="SUPFAM" id="SSF53383">
    <property type="entry name" value="PLP-dependent transferases"/>
    <property type="match status" value="1"/>
</dbReference>
<accession>A0A1G4B920</accession>
<dbReference type="InterPro" id="IPR015421">
    <property type="entry name" value="PyrdxlP-dep_Trfase_major"/>
</dbReference>
<dbReference type="GO" id="GO:0008483">
    <property type="term" value="F:transaminase activity"/>
    <property type="evidence" value="ECO:0007669"/>
    <property type="project" value="UniProtKB-KW"/>
</dbReference>
<keyword evidence="3 7" id="KW-0032">Aminotransferase</keyword>
<keyword evidence="4 7" id="KW-0808">Transferase</keyword>
<dbReference type="Pfam" id="PF00202">
    <property type="entry name" value="Aminotran_3"/>
    <property type="match status" value="1"/>
</dbReference>
<gene>
    <name evidence="7" type="ORF">CORC01_06764</name>
</gene>
<keyword evidence="5" id="KW-0663">Pyridoxal phosphate</keyword>
<evidence type="ECO:0000313" key="7">
    <source>
        <dbReference type="EMBL" id="OHE97901.1"/>
    </source>
</evidence>
<evidence type="ECO:0000256" key="4">
    <source>
        <dbReference type="ARBA" id="ARBA00022679"/>
    </source>
</evidence>
<comment type="similarity">
    <text evidence="2 5">Belongs to the class-III pyridoxal-phosphate-dependent aminotransferase family.</text>
</comment>
<dbReference type="PANTHER" id="PTHR43206:SF1">
    <property type="entry name" value="4-AMINOBUTYRATE AMINOTRANSFERASE, MITOCHONDRIAL"/>
    <property type="match status" value="1"/>
</dbReference>
<dbReference type="InterPro" id="IPR005814">
    <property type="entry name" value="Aminotrans_3"/>
</dbReference>
<comment type="cofactor">
    <cofactor evidence="1">
        <name>pyridoxal 5'-phosphate</name>
        <dbReference type="ChEBI" id="CHEBI:597326"/>
    </cofactor>
</comment>
<dbReference type="AlphaFoldDB" id="A0A1G4B920"/>
<evidence type="ECO:0000256" key="5">
    <source>
        <dbReference type="RuleBase" id="RU003560"/>
    </source>
</evidence>
<evidence type="ECO:0000256" key="1">
    <source>
        <dbReference type="ARBA" id="ARBA00001933"/>
    </source>
</evidence>
<name>A0A1G4B920_9PEZI</name>
<dbReference type="InterPro" id="IPR015424">
    <property type="entry name" value="PyrdxlP-dep_Trfase"/>
</dbReference>
<dbReference type="Proteomes" id="UP000176998">
    <property type="component" value="Unassembled WGS sequence"/>
</dbReference>
<keyword evidence="8" id="KW-1185">Reference proteome</keyword>
<sequence length="363" mass="39754">MAWSVDFNSGNGDSDSATVSTDTMRGPAYGGTICEPPDYFENSQKRIFYKPSQLGGDGQRLPGGVEDSNDANATASFTISYTYIDFYLLNKTIPWQKFTPSVLVAPGALDTSFSDADSPRRSTFVFATTEDVEIVAAKDKSHSKGSEDVECDETVELSTCCGSNIAVSAFHLAAGDDKKFRRISERKEGEVHSPDKCNQTTRVSRHDIFFVRSCLAPVEGGDNHVAPTFLPWLHELAKRKGVLMIFVEVQMCVGATVKFWALEHWGLPSPPGMVSFSKKAQAAGCSFRDAGLRFDRPDRQFNTRTGDSVRPLLFKAIHGEIEKHGLVEHTARVGGNMKGLGTLIAWDCPRREVLALAREVDGG</sequence>
<comment type="caution">
    <text evidence="7">The sequence shown here is derived from an EMBL/GenBank/DDBJ whole genome shotgun (WGS) entry which is preliminary data.</text>
</comment>
<dbReference type="RefSeq" id="XP_022475053.1">
    <property type="nucleotide sequence ID" value="XM_022618403.1"/>
</dbReference>
<dbReference type="GO" id="GO:0030170">
    <property type="term" value="F:pyridoxal phosphate binding"/>
    <property type="evidence" value="ECO:0007669"/>
    <property type="project" value="InterPro"/>
</dbReference>
<dbReference type="Gene3D" id="3.40.640.10">
    <property type="entry name" value="Type I PLP-dependent aspartate aminotransferase-like (Major domain)"/>
    <property type="match status" value="1"/>
</dbReference>
<reference evidence="7 8" key="1">
    <citation type="submission" date="2016-09" db="EMBL/GenBank/DDBJ databases">
        <authorList>
            <person name="Capua I."/>
            <person name="De Benedictis P."/>
            <person name="Joannis T."/>
            <person name="Lombin L.H."/>
            <person name="Cattoli G."/>
        </authorList>
    </citation>
    <scope>NUCLEOTIDE SEQUENCE [LARGE SCALE GENOMIC DNA]</scope>
    <source>
        <strain evidence="7 8">IMI 309357</strain>
    </source>
</reference>
<dbReference type="STRING" id="1209926.A0A1G4B920"/>
<dbReference type="GO" id="GO:0005739">
    <property type="term" value="C:mitochondrion"/>
    <property type="evidence" value="ECO:0007669"/>
    <property type="project" value="TreeGrafter"/>
</dbReference>
<dbReference type="OrthoDB" id="10260828at2759"/>
<dbReference type="GO" id="GO:0009450">
    <property type="term" value="P:gamma-aminobutyric acid catabolic process"/>
    <property type="evidence" value="ECO:0007669"/>
    <property type="project" value="TreeGrafter"/>
</dbReference>
<evidence type="ECO:0000256" key="6">
    <source>
        <dbReference type="SAM" id="MobiDB-lite"/>
    </source>
</evidence>
<organism evidence="7 8">
    <name type="scientific">Colletotrichum orchidophilum</name>
    <dbReference type="NCBI Taxonomy" id="1209926"/>
    <lineage>
        <taxon>Eukaryota</taxon>
        <taxon>Fungi</taxon>
        <taxon>Dikarya</taxon>
        <taxon>Ascomycota</taxon>
        <taxon>Pezizomycotina</taxon>
        <taxon>Sordariomycetes</taxon>
        <taxon>Hypocreomycetidae</taxon>
        <taxon>Glomerellales</taxon>
        <taxon>Glomerellaceae</taxon>
        <taxon>Colletotrichum</taxon>
    </lineage>
</organism>
<evidence type="ECO:0000313" key="8">
    <source>
        <dbReference type="Proteomes" id="UP000176998"/>
    </source>
</evidence>
<protein>
    <submittedName>
        <fullName evidence="7">4-aminobutyrate aminotransferase</fullName>
    </submittedName>
</protein>